<proteinExistence type="predicted"/>
<keyword evidence="3" id="KW-1185">Reference proteome</keyword>
<protein>
    <submittedName>
        <fullName evidence="2">Uncharacterized protein</fullName>
    </submittedName>
</protein>
<gene>
    <name evidence="2" type="ORF">Pan97_38330</name>
</gene>
<dbReference type="Proteomes" id="UP000318626">
    <property type="component" value="Chromosome"/>
</dbReference>
<dbReference type="OrthoDB" id="285760at2"/>
<evidence type="ECO:0000313" key="3">
    <source>
        <dbReference type="Proteomes" id="UP000318626"/>
    </source>
</evidence>
<evidence type="ECO:0000313" key="2">
    <source>
        <dbReference type="EMBL" id="QDU76776.1"/>
    </source>
</evidence>
<keyword evidence="1" id="KW-1133">Transmembrane helix</keyword>
<keyword evidence="1" id="KW-0472">Membrane</keyword>
<dbReference type="KEGG" id="bvo:Pan97_38330"/>
<reference evidence="3" key="1">
    <citation type="submission" date="2019-02" db="EMBL/GenBank/DDBJ databases">
        <title>Deep-cultivation of Planctomycetes and their phenomic and genomic characterization uncovers novel biology.</title>
        <authorList>
            <person name="Wiegand S."/>
            <person name="Jogler M."/>
            <person name="Boedeker C."/>
            <person name="Pinto D."/>
            <person name="Vollmers J."/>
            <person name="Rivas-Marin E."/>
            <person name="Kohn T."/>
            <person name="Peeters S.H."/>
            <person name="Heuer A."/>
            <person name="Rast P."/>
            <person name="Oberbeckmann S."/>
            <person name="Bunk B."/>
            <person name="Jeske O."/>
            <person name="Meyerdierks A."/>
            <person name="Storesund J.E."/>
            <person name="Kallscheuer N."/>
            <person name="Luecker S."/>
            <person name="Lage O.M."/>
            <person name="Pohl T."/>
            <person name="Merkel B.J."/>
            <person name="Hornburger P."/>
            <person name="Mueller R.-W."/>
            <person name="Bruemmer F."/>
            <person name="Labrenz M."/>
            <person name="Spormann A.M."/>
            <person name="Op den Camp H."/>
            <person name="Overmann J."/>
            <person name="Amann R."/>
            <person name="Jetten M.S.M."/>
            <person name="Mascher T."/>
            <person name="Medema M.H."/>
            <person name="Devos D.P."/>
            <person name="Kaster A.-K."/>
            <person name="Ovreas L."/>
            <person name="Rohde M."/>
            <person name="Galperin M.Y."/>
            <person name="Jogler C."/>
        </authorList>
    </citation>
    <scope>NUCLEOTIDE SEQUENCE [LARGE SCALE GENOMIC DNA]</scope>
    <source>
        <strain evidence="3">Pan97</strain>
    </source>
</reference>
<dbReference type="RefSeq" id="WP_144975156.1">
    <property type="nucleotide sequence ID" value="NZ_CP036289.1"/>
</dbReference>
<dbReference type="AlphaFoldDB" id="A0A518CC20"/>
<organism evidence="2 3">
    <name type="scientific">Bremerella volcania</name>
    <dbReference type="NCBI Taxonomy" id="2527984"/>
    <lineage>
        <taxon>Bacteria</taxon>
        <taxon>Pseudomonadati</taxon>
        <taxon>Planctomycetota</taxon>
        <taxon>Planctomycetia</taxon>
        <taxon>Pirellulales</taxon>
        <taxon>Pirellulaceae</taxon>
        <taxon>Bremerella</taxon>
    </lineage>
</organism>
<accession>A0A518CC20</accession>
<keyword evidence="1" id="KW-0812">Transmembrane</keyword>
<name>A0A518CC20_9BACT</name>
<feature type="transmembrane region" description="Helical" evidence="1">
    <location>
        <begin position="143"/>
        <end position="164"/>
    </location>
</feature>
<dbReference type="EMBL" id="CP036289">
    <property type="protein sequence ID" value="QDU76776.1"/>
    <property type="molecule type" value="Genomic_DNA"/>
</dbReference>
<evidence type="ECO:0000256" key="1">
    <source>
        <dbReference type="SAM" id="Phobius"/>
    </source>
</evidence>
<sequence>MTLTSLNIPENPQHLAEWLEELICSEKLSQAAVQWEVLADAPSDSAPLSLAELAGSHLLEIDENGLKSLPEEDLRRLMSHPEAILELQEHILAECPEYWQRWLGGPRASTASDAAWTRIEAQLDQRPAAKPPVETRGGSSSRIWSVMGTVLAIAACLLIGIWVIQPPAKPTGWGFNEPGVLESARSEDELLDTLADATHAWFNKRPQNREELALRLKQFDAGCQKLLAAELAPLQPKTHESVDAICQKTRDEIAGYLAQLSEGGDPSAIRNAADQTVTTLEETLRQLKQPS</sequence>